<dbReference type="CDD" id="cd02440">
    <property type="entry name" value="AdoMet_MTases"/>
    <property type="match status" value="2"/>
</dbReference>
<reference evidence="5" key="1">
    <citation type="journal article" date="2020" name="bioRxiv">
        <title>Chromosome-level reference genome of the European wasp spider Argiope bruennichi: a resource for studies on range expansion and evolutionary adaptation.</title>
        <authorList>
            <person name="Sheffer M.M."/>
            <person name="Hoppe A."/>
            <person name="Krehenwinkel H."/>
            <person name="Uhl G."/>
            <person name="Kuss A.W."/>
            <person name="Jensen L."/>
            <person name="Jensen C."/>
            <person name="Gillespie R.G."/>
            <person name="Hoff K.J."/>
            <person name="Prost S."/>
        </authorList>
    </citation>
    <scope>NUCLEOTIDE SEQUENCE</scope>
</reference>
<evidence type="ECO:0000256" key="2">
    <source>
        <dbReference type="ARBA" id="ARBA00022679"/>
    </source>
</evidence>
<dbReference type="AlphaFoldDB" id="A0A8T0FB17"/>
<name>A0A8T0FB17_ARGBR</name>
<dbReference type="InterPro" id="IPR029063">
    <property type="entry name" value="SAM-dependent_MTases_sf"/>
</dbReference>
<dbReference type="SUPFAM" id="SSF53335">
    <property type="entry name" value="S-adenosyl-L-methionine-dependent methyltransferases"/>
    <property type="match status" value="2"/>
</dbReference>
<evidence type="ECO:0000259" key="4">
    <source>
        <dbReference type="Pfam" id="PF13847"/>
    </source>
</evidence>
<dbReference type="GO" id="GO:0008168">
    <property type="term" value="F:methyltransferase activity"/>
    <property type="evidence" value="ECO:0007669"/>
    <property type="project" value="UniProtKB-KW"/>
</dbReference>
<keyword evidence="1" id="KW-0489">Methyltransferase</keyword>
<evidence type="ECO:0000259" key="3">
    <source>
        <dbReference type="Pfam" id="PF13649"/>
    </source>
</evidence>
<dbReference type="Gene3D" id="3.40.50.150">
    <property type="entry name" value="Vaccinia Virus protein VP39"/>
    <property type="match status" value="2"/>
</dbReference>
<accession>A0A8T0FB17</accession>
<comment type="caution">
    <text evidence="5">The sequence shown here is derived from an EMBL/GenBank/DDBJ whole genome shotgun (WGS) entry which is preliminary data.</text>
</comment>
<dbReference type="InterPro" id="IPR025714">
    <property type="entry name" value="Methyltranfer_dom"/>
</dbReference>
<feature type="domain" description="Methyltransferase" evidence="3">
    <location>
        <begin position="46"/>
        <end position="143"/>
    </location>
</feature>
<dbReference type="GO" id="GO:0032259">
    <property type="term" value="P:methylation"/>
    <property type="evidence" value="ECO:0007669"/>
    <property type="project" value="UniProtKB-KW"/>
</dbReference>
<dbReference type="EMBL" id="JABXBU010000015">
    <property type="protein sequence ID" value="KAF8787455.1"/>
    <property type="molecule type" value="Genomic_DNA"/>
</dbReference>
<dbReference type="PANTHER" id="PTHR43861:SF1">
    <property type="entry name" value="TRANS-ACONITATE 2-METHYLTRANSFERASE"/>
    <property type="match status" value="1"/>
</dbReference>
<evidence type="ECO:0000313" key="6">
    <source>
        <dbReference type="Proteomes" id="UP000807504"/>
    </source>
</evidence>
<gene>
    <name evidence="5" type="ORF">HNY73_009051</name>
</gene>
<dbReference type="PANTHER" id="PTHR43861">
    <property type="entry name" value="TRANS-ACONITATE 2-METHYLTRANSFERASE-RELATED"/>
    <property type="match status" value="1"/>
</dbReference>
<feature type="domain" description="Methyltransferase" evidence="4">
    <location>
        <begin position="339"/>
        <end position="451"/>
    </location>
</feature>
<sequence length="576" mass="66674">MEKNSYYVFHAELYNVKQTPLDHVKDFISKKLPELGWGQTQEKEIVMDVGCGPGKNTIQLILPLFPQVEKIFAIDFLPNMIEFARIHNCHPLIEYNVANIENWSMVEQWNGQISKLISIHCIHWLKDKRRGLKNIFQLLKPGGEAAFCFVMTSPIFPVTLKLESDPKWSKFFKDVDNMVPDTHIHNHESSRYIKMMEDIGFDILYCEEGEKADPYSSDEEYRDVFASLCALTSHVPSDQREEFKDDIFQEMLKLNGRDSSGRPVHRATIIEVVARKRDIENSKSCRVFIPLLRFEMENAESSKKVLDPELYSAKRTPLDHVKYFISEKLRQLGWGQTEEKEVVLDVGCGPGGNTLQLILPLFPQAEKIFAIDFLPNMIEFARIHNCHPLIEYNAADIENWSMVQQWKGQISKIISIHCVQWLKDKKQGFQNMFELLKPGGEVAFCLVMESPVYASILALKSNSKWNKFVKDADDFVSDDHINKYESSRYLKLLMELGFDVLYFEQGVKSDPFTSDEEYRDFFASICALVPHVPSDQREEFKDDMFQEMLNRNGRDSSGRPVHRANIIEVVARKKSV</sequence>
<evidence type="ECO:0000256" key="1">
    <source>
        <dbReference type="ARBA" id="ARBA00022603"/>
    </source>
</evidence>
<keyword evidence="6" id="KW-1185">Reference proteome</keyword>
<evidence type="ECO:0000313" key="5">
    <source>
        <dbReference type="EMBL" id="KAF8787455.1"/>
    </source>
</evidence>
<dbReference type="Proteomes" id="UP000807504">
    <property type="component" value="Unassembled WGS sequence"/>
</dbReference>
<protein>
    <submittedName>
        <fullName evidence="5">Juvenile hormone acid O-methyltransferase like protein</fullName>
    </submittedName>
</protein>
<dbReference type="Pfam" id="PF13649">
    <property type="entry name" value="Methyltransf_25"/>
    <property type="match status" value="1"/>
</dbReference>
<dbReference type="InterPro" id="IPR041698">
    <property type="entry name" value="Methyltransf_25"/>
</dbReference>
<reference evidence="5" key="2">
    <citation type="submission" date="2020-06" db="EMBL/GenBank/DDBJ databases">
        <authorList>
            <person name="Sheffer M."/>
        </authorList>
    </citation>
    <scope>NUCLEOTIDE SEQUENCE</scope>
</reference>
<dbReference type="Pfam" id="PF13847">
    <property type="entry name" value="Methyltransf_31"/>
    <property type="match status" value="1"/>
</dbReference>
<proteinExistence type="predicted"/>
<keyword evidence="2" id="KW-0808">Transferase</keyword>
<organism evidence="5 6">
    <name type="scientific">Argiope bruennichi</name>
    <name type="common">Wasp spider</name>
    <name type="synonym">Aranea bruennichi</name>
    <dbReference type="NCBI Taxonomy" id="94029"/>
    <lineage>
        <taxon>Eukaryota</taxon>
        <taxon>Metazoa</taxon>
        <taxon>Ecdysozoa</taxon>
        <taxon>Arthropoda</taxon>
        <taxon>Chelicerata</taxon>
        <taxon>Arachnida</taxon>
        <taxon>Araneae</taxon>
        <taxon>Araneomorphae</taxon>
        <taxon>Entelegynae</taxon>
        <taxon>Araneoidea</taxon>
        <taxon>Araneidae</taxon>
        <taxon>Argiope</taxon>
    </lineage>
</organism>